<feature type="compositionally biased region" description="Acidic residues" evidence="1">
    <location>
        <begin position="191"/>
        <end position="206"/>
    </location>
</feature>
<gene>
    <name evidence="2" type="ORF">AAG570_004467</name>
</gene>
<reference evidence="2 3" key="1">
    <citation type="submission" date="2024-07" db="EMBL/GenBank/DDBJ databases">
        <title>Chromosome-level genome assembly of the water stick insect Ranatra chinensis (Heteroptera: Nepidae).</title>
        <authorList>
            <person name="Liu X."/>
        </authorList>
    </citation>
    <scope>NUCLEOTIDE SEQUENCE [LARGE SCALE GENOMIC DNA]</scope>
    <source>
        <strain evidence="2">Cailab_2021Rc</strain>
        <tissue evidence="2">Muscle</tissue>
    </source>
</reference>
<evidence type="ECO:0000313" key="2">
    <source>
        <dbReference type="EMBL" id="KAL1117139.1"/>
    </source>
</evidence>
<feature type="region of interest" description="Disordered" evidence="1">
    <location>
        <begin position="191"/>
        <end position="212"/>
    </location>
</feature>
<sequence length="247" mass="27639">MASKRRNMFHKNKTQETTEKDDPVRYLADLLDRCMLFRSGIVTQPPPTVYTADHIASMFTALDPAGTGRITKQQYYKGSDTSSRDFESITDGVIKGSIQDNAEDFGLEGLNIAGMKTMGIESVPDEPSVDRDGMILKETFQFIAMESMVDMLRQFIEVGDEPPRQPSLVDSEDLVPCCYDEEEWCTESWGNEEPEECGEVGDDADVSEPTPVPLHRLRPCVEAMPIKRILTVAAQPQAKISSFLVEF</sequence>
<accession>A0ABD0YJ49</accession>
<dbReference type="PANTHER" id="PTHR21847">
    <property type="entry name" value="EF-HAND CALCIUM-BINDING DOMAIN-CONTAINING PROTEIN 10"/>
    <property type="match status" value="1"/>
</dbReference>
<evidence type="ECO:0000256" key="1">
    <source>
        <dbReference type="SAM" id="MobiDB-lite"/>
    </source>
</evidence>
<dbReference type="Proteomes" id="UP001558652">
    <property type="component" value="Unassembled WGS sequence"/>
</dbReference>
<feature type="compositionally biased region" description="Basic residues" evidence="1">
    <location>
        <begin position="1"/>
        <end position="12"/>
    </location>
</feature>
<name>A0ABD0YJ49_9HEMI</name>
<dbReference type="AlphaFoldDB" id="A0ABD0YJ49"/>
<keyword evidence="3" id="KW-1185">Reference proteome</keyword>
<feature type="region of interest" description="Disordered" evidence="1">
    <location>
        <begin position="1"/>
        <end position="20"/>
    </location>
</feature>
<dbReference type="PANTHER" id="PTHR21847:SF1">
    <property type="entry name" value="EF-HAND CALCIUM-BINDING DOMAIN-CONTAINING PROTEIN 10"/>
    <property type="match status" value="1"/>
</dbReference>
<dbReference type="EMBL" id="JBFDAA010000016">
    <property type="protein sequence ID" value="KAL1117139.1"/>
    <property type="molecule type" value="Genomic_DNA"/>
</dbReference>
<dbReference type="InterPro" id="IPR039879">
    <property type="entry name" value="EFC10"/>
</dbReference>
<evidence type="ECO:0008006" key="4">
    <source>
        <dbReference type="Google" id="ProtNLM"/>
    </source>
</evidence>
<organism evidence="2 3">
    <name type="scientific">Ranatra chinensis</name>
    <dbReference type="NCBI Taxonomy" id="642074"/>
    <lineage>
        <taxon>Eukaryota</taxon>
        <taxon>Metazoa</taxon>
        <taxon>Ecdysozoa</taxon>
        <taxon>Arthropoda</taxon>
        <taxon>Hexapoda</taxon>
        <taxon>Insecta</taxon>
        <taxon>Pterygota</taxon>
        <taxon>Neoptera</taxon>
        <taxon>Paraneoptera</taxon>
        <taxon>Hemiptera</taxon>
        <taxon>Heteroptera</taxon>
        <taxon>Panheteroptera</taxon>
        <taxon>Nepomorpha</taxon>
        <taxon>Nepidae</taxon>
        <taxon>Ranatrinae</taxon>
        <taxon>Ranatra</taxon>
    </lineage>
</organism>
<protein>
    <recommendedName>
        <fullName evidence="4">EF-hand domain-containing protein</fullName>
    </recommendedName>
</protein>
<comment type="caution">
    <text evidence="2">The sequence shown here is derived from an EMBL/GenBank/DDBJ whole genome shotgun (WGS) entry which is preliminary data.</text>
</comment>
<evidence type="ECO:0000313" key="3">
    <source>
        <dbReference type="Proteomes" id="UP001558652"/>
    </source>
</evidence>
<proteinExistence type="predicted"/>